<evidence type="ECO:0000256" key="1">
    <source>
        <dbReference type="SAM" id="MobiDB-lite"/>
    </source>
</evidence>
<organism evidence="2 3">
    <name type="scientific">Pseudocercospora fuligena</name>
    <dbReference type="NCBI Taxonomy" id="685502"/>
    <lineage>
        <taxon>Eukaryota</taxon>
        <taxon>Fungi</taxon>
        <taxon>Dikarya</taxon>
        <taxon>Ascomycota</taxon>
        <taxon>Pezizomycotina</taxon>
        <taxon>Dothideomycetes</taxon>
        <taxon>Dothideomycetidae</taxon>
        <taxon>Mycosphaerellales</taxon>
        <taxon>Mycosphaerellaceae</taxon>
        <taxon>Pseudocercospora</taxon>
    </lineage>
</organism>
<evidence type="ECO:0000313" key="2">
    <source>
        <dbReference type="EMBL" id="KAF7187901.1"/>
    </source>
</evidence>
<sequence>MEPSMPSSSPKALEKRKADSDRSLTHFDQLRAYESLVEAKRLIHIRWKRSNEAFGVAHAKKELAKDRVANSRVRKRKWKRIKKPQFGDARALVFETSEDLENAVYAYDEPDFDDDEELTGGTDWGLGNTGDHEHDRGEEIGEGDWEGMDNANHQAIRTFDQTHTWAISKDKPPETSIPVYDPRSHCIREGGYADDEYLNNAESEWHWEEVPISPVPSTPNSLFDEEGIEAKEEHKAAKAEYHTTHEETKALRSEECRYERMIKMLQKQYPELRMIVDFGDAHERERRRRERVVEDFAVEDGVGYEFHESGIPVNGGTTQEHVPPSKRGAVQEWLDLCKRVLKSHHTLTEFPTPPAWRCSRHEIDCHWTFEDFHHVPKNQNARLAHTSGRDADALPQRPLSTCQHNLQAIFSTVSAKRIREYLVLFHPDKFALCPVEEDTRTKWQAKAHEIFVLVSAIDKAGGTGIQKSFMEKETCTCKGTQRTCTCGWAHKERKYGGGWEGRVR</sequence>
<protein>
    <submittedName>
        <fullName evidence="2">Uncharacterized protein</fullName>
    </submittedName>
</protein>
<proteinExistence type="predicted"/>
<reference evidence="2" key="1">
    <citation type="submission" date="2020-04" db="EMBL/GenBank/DDBJ databases">
        <title>Draft genome resource of the tomato pathogen Pseudocercospora fuligena.</title>
        <authorList>
            <person name="Zaccaron A."/>
        </authorList>
    </citation>
    <scope>NUCLEOTIDE SEQUENCE</scope>
    <source>
        <strain evidence="2">PF001</strain>
    </source>
</reference>
<feature type="compositionally biased region" description="Polar residues" evidence="1">
    <location>
        <begin position="1"/>
        <end position="10"/>
    </location>
</feature>
<dbReference type="Proteomes" id="UP000660729">
    <property type="component" value="Unassembled WGS sequence"/>
</dbReference>
<keyword evidence="3" id="KW-1185">Reference proteome</keyword>
<dbReference type="AlphaFoldDB" id="A0A8H6RB63"/>
<dbReference type="EMBL" id="JABCIY010000219">
    <property type="protein sequence ID" value="KAF7187901.1"/>
    <property type="molecule type" value="Genomic_DNA"/>
</dbReference>
<accession>A0A8H6RB63</accession>
<evidence type="ECO:0000313" key="3">
    <source>
        <dbReference type="Proteomes" id="UP000660729"/>
    </source>
</evidence>
<gene>
    <name evidence="2" type="ORF">HII31_10801</name>
</gene>
<comment type="caution">
    <text evidence="2">The sequence shown here is derived from an EMBL/GenBank/DDBJ whole genome shotgun (WGS) entry which is preliminary data.</text>
</comment>
<feature type="region of interest" description="Disordered" evidence="1">
    <location>
        <begin position="1"/>
        <end position="20"/>
    </location>
</feature>
<name>A0A8H6RB63_9PEZI</name>